<accession>A0A7S5DT11</accession>
<organism evidence="1">
    <name type="scientific">Rhizobium rhizogenes</name>
    <name type="common">Agrobacterium rhizogenes</name>
    <dbReference type="NCBI Taxonomy" id="359"/>
    <lineage>
        <taxon>Bacteria</taxon>
        <taxon>Pseudomonadati</taxon>
        <taxon>Pseudomonadota</taxon>
        <taxon>Alphaproteobacteria</taxon>
        <taxon>Hyphomicrobiales</taxon>
        <taxon>Rhizobiaceae</taxon>
        <taxon>Rhizobium/Agrobacterium group</taxon>
        <taxon>Rhizobium</taxon>
    </lineage>
</organism>
<sequence>MNTERLVSKATMTAEELGAGGHRSKLFDRRVIRRIGKPII</sequence>
<dbReference type="EMBL" id="MK318988">
    <property type="protein sequence ID" value="QCL10537.1"/>
    <property type="molecule type" value="Genomic_DNA"/>
</dbReference>
<dbReference type="AlphaFoldDB" id="A0A7S5DT11"/>
<keyword evidence="1" id="KW-0614">Plasmid</keyword>
<protein>
    <submittedName>
        <fullName evidence="1">Uncharacterized protein</fullName>
    </submittedName>
</protein>
<gene>
    <name evidence="1" type="ORF">pC6.5c_644</name>
</gene>
<proteinExistence type="predicted"/>
<name>A0A7S5DT11_RHIRH</name>
<geneLocation type="plasmid" evidence="1">
    <name>pC6.5c</name>
</geneLocation>
<reference evidence="1" key="1">
    <citation type="submission" date="2018-12" db="EMBL/GenBank/DDBJ databases">
        <title>Three Rhizobium rhizogenes strains isolated from the same crown gall tumor carry diverse plasmids.</title>
        <authorList>
            <person name="Pulawska J."/>
            <person name="Kuzmanovic N."/>
        </authorList>
    </citation>
    <scope>NUCLEOTIDE SEQUENCE</scope>
    <source>
        <strain evidence="1">C6.5</strain>
        <plasmid evidence="1">pC6.5c</plasmid>
    </source>
</reference>
<evidence type="ECO:0000313" key="1">
    <source>
        <dbReference type="EMBL" id="QCL10537.1"/>
    </source>
</evidence>